<protein>
    <recommendedName>
        <fullName evidence="4">Secreted protein</fullName>
    </recommendedName>
</protein>
<evidence type="ECO:0000256" key="1">
    <source>
        <dbReference type="SAM" id="SignalP"/>
    </source>
</evidence>
<organism evidence="2 3">
    <name type="scientific">Aspergillus pseudoustus</name>
    <dbReference type="NCBI Taxonomy" id="1810923"/>
    <lineage>
        <taxon>Eukaryota</taxon>
        <taxon>Fungi</taxon>
        <taxon>Dikarya</taxon>
        <taxon>Ascomycota</taxon>
        <taxon>Pezizomycotina</taxon>
        <taxon>Eurotiomycetes</taxon>
        <taxon>Eurotiomycetidae</taxon>
        <taxon>Eurotiales</taxon>
        <taxon>Aspergillaceae</taxon>
        <taxon>Aspergillus</taxon>
        <taxon>Aspergillus subgen. Nidulantes</taxon>
    </lineage>
</organism>
<gene>
    <name evidence="2" type="ORF">BJY01DRAFT_222080</name>
</gene>
<dbReference type="Proteomes" id="UP001610446">
    <property type="component" value="Unassembled WGS sequence"/>
</dbReference>
<evidence type="ECO:0008006" key="4">
    <source>
        <dbReference type="Google" id="ProtNLM"/>
    </source>
</evidence>
<feature type="signal peptide" evidence="1">
    <location>
        <begin position="1"/>
        <end position="30"/>
    </location>
</feature>
<proteinExistence type="predicted"/>
<sequence>MYTPFLLCPVYIIFHLLRELLSCIPTCVRASLGRYRSPADIFRNRVRSLRINAWPRGLNSTFTLDSELGDEFRFVVSRLRLLDDW</sequence>
<keyword evidence="1" id="KW-0732">Signal</keyword>
<reference evidence="2 3" key="1">
    <citation type="submission" date="2024-07" db="EMBL/GenBank/DDBJ databases">
        <title>Section-level genome sequencing and comparative genomics of Aspergillus sections Usti and Cavernicolus.</title>
        <authorList>
            <consortium name="Lawrence Berkeley National Laboratory"/>
            <person name="Nybo J.L."/>
            <person name="Vesth T.C."/>
            <person name="Theobald S."/>
            <person name="Frisvad J.C."/>
            <person name="Larsen T.O."/>
            <person name="Kjaerboelling I."/>
            <person name="Rothschild-Mancinelli K."/>
            <person name="Lyhne E.K."/>
            <person name="Kogle M.E."/>
            <person name="Barry K."/>
            <person name="Clum A."/>
            <person name="Na H."/>
            <person name="Ledsgaard L."/>
            <person name="Lin J."/>
            <person name="Lipzen A."/>
            <person name="Kuo A."/>
            <person name="Riley R."/>
            <person name="Mondo S."/>
            <person name="Labutti K."/>
            <person name="Haridas S."/>
            <person name="Pangalinan J."/>
            <person name="Salamov A.A."/>
            <person name="Simmons B.A."/>
            <person name="Magnuson J.K."/>
            <person name="Chen J."/>
            <person name="Drula E."/>
            <person name="Henrissat B."/>
            <person name="Wiebenga A."/>
            <person name="Lubbers R.J."/>
            <person name="Gomes A.C."/>
            <person name="Makela M.R."/>
            <person name="Stajich J."/>
            <person name="Grigoriev I.V."/>
            <person name="Mortensen U.H."/>
            <person name="De Vries R.P."/>
            <person name="Baker S.E."/>
            <person name="Andersen M.R."/>
        </authorList>
    </citation>
    <scope>NUCLEOTIDE SEQUENCE [LARGE SCALE GENOMIC DNA]</scope>
    <source>
        <strain evidence="2 3">CBS 123904</strain>
    </source>
</reference>
<dbReference type="EMBL" id="JBFXLU010000180">
    <property type="protein sequence ID" value="KAL2836363.1"/>
    <property type="molecule type" value="Genomic_DNA"/>
</dbReference>
<accession>A0ABR4J8I7</accession>
<name>A0ABR4J8I7_9EURO</name>
<comment type="caution">
    <text evidence="2">The sequence shown here is derived from an EMBL/GenBank/DDBJ whole genome shotgun (WGS) entry which is preliminary data.</text>
</comment>
<evidence type="ECO:0000313" key="2">
    <source>
        <dbReference type="EMBL" id="KAL2836363.1"/>
    </source>
</evidence>
<evidence type="ECO:0000313" key="3">
    <source>
        <dbReference type="Proteomes" id="UP001610446"/>
    </source>
</evidence>
<keyword evidence="3" id="KW-1185">Reference proteome</keyword>
<feature type="chain" id="PRO_5046147379" description="Secreted protein" evidence="1">
    <location>
        <begin position="31"/>
        <end position="85"/>
    </location>
</feature>